<dbReference type="AlphaFoldDB" id="A0A914ED45"/>
<keyword evidence="1" id="KW-0406">Ion transport</keyword>
<keyword evidence="1" id="KW-0813">Transport</keyword>
<comment type="subunit">
    <text evidence="1">F-type ATPases have 2 components, CF(1) - the catalytic core - and CF(0) - the membrane proton channel. CF(1) and CF(0) have multiple subunits.</text>
</comment>
<feature type="transmembrane region" description="Helical" evidence="3">
    <location>
        <begin position="202"/>
        <end position="224"/>
    </location>
</feature>
<dbReference type="GO" id="GO:0005743">
    <property type="term" value="C:mitochondrial inner membrane"/>
    <property type="evidence" value="ECO:0007669"/>
    <property type="project" value="UniProtKB-SubCell"/>
</dbReference>
<accession>A0A914ED45</accession>
<keyword evidence="2" id="KW-0175">Coiled coil</keyword>
<dbReference type="InterPro" id="IPR013837">
    <property type="entry name" value="ATP_synth_F0_suB"/>
</dbReference>
<protein>
    <recommendedName>
        <fullName evidence="1">ATP synthase subunit b</fullName>
    </recommendedName>
</protein>
<sequence>MLAPKANITRVSNRDFGKFLLPMPKEAKMKNIVKMVYNMVKGMMGLEHKTNEQLTAERKAKEAKEKLEGLETKEPNKIFAWLDGYQQKVAARFNGTPIPGTPIPGEKHSPESLLTTIYGTNFGKIYTPPDFTFPEMPKDYKEHPERDLVKFPYPVMVPFPPKHRLTVFPETWFRALEPITGTSGGYLLAFGVLSVLVSKEFLIWPMVGLAQTWFVWFAIALFLLRYRIQQQVYTNGMNYFAKHRKIIEDDLQMVQNFNKLQTARLDSLMTTKDEFPLVLQEKLNNRFMHSNYRNMETLRKELKRHLDFLRDSELEKQRLERSIFVSSIIQEVKKQIESNVDGIKDKYLDNCIEQLRTLASRPSPLG</sequence>
<evidence type="ECO:0000256" key="2">
    <source>
        <dbReference type="SAM" id="Coils"/>
    </source>
</evidence>
<name>A0A914ED45_9BILA</name>
<evidence type="ECO:0000256" key="1">
    <source>
        <dbReference type="RuleBase" id="RU368017"/>
    </source>
</evidence>
<feature type="coiled-coil region" evidence="2">
    <location>
        <begin position="46"/>
        <end position="73"/>
    </location>
</feature>
<keyword evidence="3" id="KW-0812">Transmembrane</keyword>
<keyword evidence="4" id="KW-1185">Reference proteome</keyword>
<keyword evidence="1 3" id="KW-0472">Membrane</keyword>
<comment type="similarity">
    <text evidence="1">Belongs to the eukaryotic ATPase B chain family.</text>
</comment>
<dbReference type="WBParaSite" id="ACRNAN_scaffold695.g22041.t2">
    <property type="protein sequence ID" value="ACRNAN_scaffold695.g22041.t2"/>
    <property type="gene ID" value="ACRNAN_scaffold695.g22041"/>
</dbReference>
<keyword evidence="1" id="KW-0999">Mitochondrion inner membrane</keyword>
<keyword evidence="1" id="KW-0375">Hydrogen ion transport</keyword>
<evidence type="ECO:0000256" key="3">
    <source>
        <dbReference type="SAM" id="Phobius"/>
    </source>
</evidence>
<dbReference type="Gene3D" id="1.20.5.2210">
    <property type="match status" value="1"/>
</dbReference>
<dbReference type="PANTHER" id="PTHR12733">
    <property type="entry name" value="MITOCHONDRIAL ATP SYNTHASE B CHAIN"/>
    <property type="match status" value="1"/>
</dbReference>
<evidence type="ECO:0000313" key="4">
    <source>
        <dbReference type="Proteomes" id="UP000887540"/>
    </source>
</evidence>
<keyword evidence="3" id="KW-1133">Transmembrane helix</keyword>
<keyword evidence="1" id="KW-0138">CF(0)</keyword>
<evidence type="ECO:0000313" key="5">
    <source>
        <dbReference type="WBParaSite" id="ACRNAN_scaffold695.g22041.t2"/>
    </source>
</evidence>
<comment type="function">
    <text evidence="1">Subunit b, of the mitochondrial membrane ATP synthase complex (F(1)F(0) ATP synthase or Complex V) that produces ATP from ADP in the presence of a proton gradient across the membrane which is generated by electron transport complexes of the respiratory chain. ATP synthase complex consist of a soluble F(1) head domain - the catalytic core - and a membrane F(1) domain - the membrane proton channel. These two domains are linked by a central stalk rotating inside the F(1) region and a stationary peripheral stalk. During catalysis, ATP synthesis in the catalytic domain of F(1) is coupled via a rotary mechanism of the central stalk subunits to proton translocation. In vivo, can only synthesize ATP although its ATP hydrolase activity can be activated artificially in vitro. Part of the complex F(0) domain. Part of the complex F(0) domain and the peripheric stalk, which acts as a stator to hold the catalytic alpha(3)beta(3) subcomplex and subunit a/ATP6 static relative to the rotary elements.</text>
</comment>
<comment type="subcellular location">
    <subcellularLocation>
        <location evidence="1">Mitochondrion</location>
    </subcellularLocation>
    <subcellularLocation>
        <location evidence="1">Mitochondrion inner membrane</location>
    </subcellularLocation>
</comment>
<dbReference type="GO" id="GO:0045259">
    <property type="term" value="C:proton-transporting ATP synthase complex"/>
    <property type="evidence" value="ECO:0007669"/>
    <property type="project" value="UniProtKB-KW"/>
</dbReference>
<feature type="transmembrane region" description="Helical" evidence="3">
    <location>
        <begin position="172"/>
        <end position="196"/>
    </location>
</feature>
<keyword evidence="1" id="KW-0496">Mitochondrion</keyword>
<organism evidence="4 5">
    <name type="scientific">Acrobeloides nanus</name>
    <dbReference type="NCBI Taxonomy" id="290746"/>
    <lineage>
        <taxon>Eukaryota</taxon>
        <taxon>Metazoa</taxon>
        <taxon>Ecdysozoa</taxon>
        <taxon>Nematoda</taxon>
        <taxon>Chromadorea</taxon>
        <taxon>Rhabditida</taxon>
        <taxon>Tylenchina</taxon>
        <taxon>Cephalobomorpha</taxon>
        <taxon>Cephaloboidea</taxon>
        <taxon>Cephalobidae</taxon>
        <taxon>Acrobeloides</taxon>
    </lineage>
</organism>
<reference evidence="5" key="1">
    <citation type="submission" date="2022-11" db="UniProtKB">
        <authorList>
            <consortium name="WormBaseParasite"/>
        </authorList>
    </citation>
    <scope>IDENTIFICATION</scope>
</reference>
<dbReference type="PANTHER" id="PTHR12733:SF3">
    <property type="entry name" value="ATP SYNTHASE F(0) COMPLEX SUBUNIT B1, MITOCHONDRIAL"/>
    <property type="match status" value="1"/>
</dbReference>
<proteinExistence type="inferred from homology"/>
<dbReference type="GO" id="GO:0046933">
    <property type="term" value="F:proton-transporting ATP synthase activity, rotational mechanism"/>
    <property type="evidence" value="ECO:0007669"/>
    <property type="project" value="TreeGrafter"/>
</dbReference>
<dbReference type="Proteomes" id="UP000887540">
    <property type="component" value="Unplaced"/>
</dbReference>